<dbReference type="Proteomes" id="UP000326289">
    <property type="component" value="Unassembled WGS sequence"/>
</dbReference>
<feature type="domain" description="Heterokaryon incompatibility" evidence="1">
    <location>
        <begin position="227"/>
        <end position="363"/>
    </location>
</feature>
<accession>A0A5N6J8S3</accession>
<keyword evidence="3" id="KW-1185">Reference proteome</keyword>
<evidence type="ECO:0000313" key="2">
    <source>
        <dbReference type="EMBL" id="KAB8275165.1"/>
    </source>
</evidence>
<dbReference type="PANTHER" id="PTHR33112">
    <property type="entry name" value="DOMAIN PROTEIN, PUTATIVE-RELATED"/>
    <property type="match status" value="1"/>
</dbReference>
<dbReference type="InterPro" id="IPR010730">
    <property type="entry name" value="HET"/>
</dbReference>
<organism evidence="2 3">
    <name type="scientific">Aspergillus minisclerotigenes</name>
    <dbReference type="NCBI Taxonomy" id="656917"/>
    <lineage>
        <taxon>Eukaryota</taxon>
        <taxon>Fungi</taxon>
        <taxon>Dikarya</taxon>
        <taxon>Ascomycota</taxon>
        <taxon>Pezizomycotina</taxon>
        <taxon>Eurotiomycetes</taxon>
        <taxon>Eurotiomycetidae</taxon>
        <taxon>Eurotiales</taxon>
        <taxon>Aspergillaceae</taxon>
        <taxon>Aspergillus</taxon>
        <taxon>Aspergillus subgen. Circumdati</taxon>
    </lineage>
</organism>
<evidence type="ECO:0000313" key="3">
    <source>
        <dbReference type="Proteomes" id="UP000326289"/>
    </source>
</evidence>
<reference evidence="2 3" key="1">
    <citation type="submission" date="2019-04" db="EMBL/GenBank/DDBJ databases">
        <title>Fungal friends and foes A comparative genomics study of 23 Aspergillus species from section Flavi.</title>
        <authorList>
            <consortium name="DOE Joint Genome Institute"/>
            <person name="Kjaerbolling I."/>
            <person name="Vesth T.C."/>
            <person name="Frisvad J.C."/>
            <person name="Nybo J.L."/>
            <person name="Theobald S."/>
            <person name="Kildgaard S."/>
            <person name="Petersen T.I."/>
            <person name="Kuo A."/>
            <person name="Sato A."/>
            <person name="Lyhne E.K."/>
            <person name="Kogle M.E."/>
            <person name="Wiebenga A."/>
            <person name="Kun R.S."/>
            <person name="Lubbers R.J."/>
            <person name="Makela M.R."/>
            <person name="Barry K."/>
            <person name="Chovatia M."/>
            <person name="Clum A."/>
            <person name="Daum C."/>
            <person name="Haridas S."/>
            <person name="He G."/>
            <person name="LaButti K."/>
            <person name="Lipzen A."/>
            <person name="Mondo S."/>
            <person name="Pangilinan J."/>
            <person name="Riley R."/>
            <person name="Salamov A."/>
            <person name="Simmons B.A."/>
            <person name="Magnuson J.K."/>
            <person name="Henrissat B."/>
            <person name="Mortensen U.H."/>
            <person name="Larsen T.O."/>
            <person name="De vries R.P."/>
            <person name="Grigoriev I.V."/>
            <person name="Machida M."/>
            <person name="Baker S.E."/>
            <person name="Andersen M.R."/>
        </authorList>
    </citation>
    <scope>NUCLEOTIDE SEQUENCE [LARGE SCALE GENOMIC DNA]</scope>
    <source>
        <strain evidence="2 3">CBS 117635</strain>
    </source>
</reference>
<name>A0A5N6J8S3_9EURO</name>
<dbReference type="EMBL" id="ML732783">
    <property type="protein sequence ID" value="KAB8275165.1"/>
    <property type="molecule type" value="Genomic_DNA"/>
</dbReference>
<sequence length="741" mass="84089">MSEEYQVESIGCSLCRGFTCEGSDGYIERFNPNLFHSNCITCSMWNSEEDTSLCPFCRHLRLPHLLICLRLEFKQTVRILMSISRFFEGSANCCLCRLFVHTANTCGELAGLDSGCVHSLKLKIDLRSDCLEYEFRGMDWCYPATMAIGSHPSESERHGFHTVRTKDITEPNTLPTMDGYVNWKKIQMWIHSINTRSNRELFQRPQRMKVVDVPQNRLIEAPADCEYVALSYVYGKNQRITLRSLPYFQREDLPLTIQDALHVCDHMGMQYLWVDQLCINQSDENEKMNQINQMDRIYACALCTLVALAGKDSNYGLPGVTRPRSWAHETVQIGDLTLATRAPSLATCIDWSTWSTRGWTLQEAMLSPRLLYFTEYGTYYEYSDPAYQEYPDPGVKFESNALCEPVTTYNFPTLDKHWSVVEQYTTRHLTFPSDALCAISAVLRAMHGDEGVYYGLPISQMDQAVVWVPTGNGSNTKRDGFPSWSWVSHDGPIMHPHVLAGLAIWMTPKHESKSGLSICKPEACIGTFRFGTRNAIDIAVAWLEGCISSQFPVDPRFNTETVYALAARWQTYEAFWEDAFGAFPNDNINLIEHCELAPGHILVYGQVAQFTLDTCKFGKKRPMFIVRSRAGIPSGAICISAYNETAHMNTTREFIALSVGDGAFLGPALDLAFKKRFTENPDLDDYGLQYPYGNAEILPVLNVMMVERNLESNIARRIGIGTIFLKEWANADREFKTLVLE</sequence>
<evidence type="ECO:0000259" key="1">
    <source>
        <dbReference type="Pfam" id="PF06985"/>
    </source>
</evidence>
<proteinExistence type="predicted"/>
<dbReference type="AlphaFoldDB" id="A0A5N6J8S3"/>
<protein>
    <submittedName>
        <fullName evidence="2">Heterokaryon incompatibility protein-domain-containing protein</fullName>
    </submittedName>
</protein>
<gene>
    <name evidence="2" type="ORF">BDV30DRAFT_207919</name>
</gene>
<dbReference type="PANTHER" id="PTHR33112:SF16">
    <property type="entry name" value="HETEROKARYON INCOMPATIBILITY DOMAIN-CONTAINING PROTEIN"/>
    <property type="match status" value="1"/>
</dbReference>
<dbReference type="Pfam" id="PF06985">
    <property type="entry name" value="HET"/>
    <property type="match status" value="1"/>
</dbReference>